<feature type="domain" description="Myb-like" evidence="10">
    <location>
        <begin position="7"/>
        <end position="54"/>
    </location>
</feature>
<sequence length="680" mass="77547">MPPIYVKGGVWTNVEDEILKAAVSKYGLNQWARVSSLLAKKSAKQAKARWQEYLNPNVNKSEWTREEDEKLLRLVKLVPNQWRTISPMMGRTATHCVERYQKLLDDASGIEVNESTDVDFTGPGIEALPGTGKAIAGDLNINPESKPARPDEETMDDEEMEMLSEARARLANTQGKKAQRKARERMLEETKRISLLQKRRELKAAGINVSLESKNKKKRKEFDYNADIPHEVTPQQGLYDVEEELQGNLADKVQFVKSVQESGIPLDKNEDKSKRKRTKRPQNDGGSSQFEPIGFEGEADIREDERLVKRQKFNIPAPINENFKNEAEQHSFSGIFVKSEPNDVGKEDSNTNEEGIDERILKATLELKKKQGITSSLIQNEEQDFESSIKNDITPKQTQSIEKKKPIKSSSSIKGELSKLFSLLPKPKQVHDIVLPSFDDNETMILTSEGTSKNLENNDRGEILRNLAKLSQETLERAKLRRSQVVQRGLNIPNPDKVNLKLAGLSELDRLIVHEVSNLIKSDYAKYVDSKIPTELVEDLDEEEFAIIHDEINKELDNSAERVRLQEKEFLVGKSFEDAEKVINLLHEFYSEATRKQEELTSKIGYEEFADIENNILRAIKDTFIEIEDVDISLKNYVAMSQEEEIAMATRTNNLQKMVDELVQGEQKASSILRERRRVQ</sequence>
<protein>
    <recommendedName>
        <fullName evidence="8">Pre-mRNA-splicing factor CEF1</fullName>
    </recommendedName>
</protein>
<accession>A0ABP0ELX9</accession>
<dbReference type="Pfam" id="PF11831">
    <property type="entry name" value="Myb_Cef"/>
    <property type="match status" value="1"/>
</dbReference>
<dbReference type="PROSITE" id="PS50090">
    <property type="entry name" value="MYB_LIKE"/>
    <property type="match status" value="2"/>
</dbReference>
<proteinExistence type="inferred from homology"/>
<evidence type="ECO:0000313" key="12">
    <source>
        <dbReference type="EMBL" id="CAK7921163.1"/>
    </source>
</evidence>
<dbReference type="PROSITE" id="PS51294">
    <property type="entry name" value="HTH_MYB"/>
    <property type="match status" value="2"/>
</dbReference>
<feature type="region of interest" description="Disordered" evidence="9">
    <location>
        <begin position="260"/>
        <end position="299"/>
    </location>
</feature>
<dbReference type="PANTHER" id="PTHR45885:SF1">
    <property type="entry name" value="CELL DIVISION CYCLE 5-LIKE PROTEIN"/>
    <property type="match status" value="1"/>
</dbReference>
<keyword evidence="3" id="KW-0747">Spliceosome</keyword>
<gene>
    <name evidence="12" type="primary">CEF1</name>
    <name evidence="12" type="ORF">CAAN4_H10880</name>
</gene>
<reference evidence="12 13" key="1">
    <citation type="submission" date="2024-01" db="EMBL/GenBank/DDBJ databases">
        <authorList>
            <consortium name="Genoscope - CEA"/>
            <person name="William W."/>
        </authorList>
    </citation>
    <scope>NUCLEOTIDE SEQUENCE [LARGE SCALE GENOMIC DNA]</scope>
    <source>
        <strain evidence="12 13">29B2s-10</strain>
    </source>
</reference>
<dbReference type="CDD" id="cd11659">
    <property type="entry name" value="SANT_CDC5_II"/>
    <property type="match status" value="1"/>
</dbReference>
<keyword evidence="4" id="KW-0677">Repeat</keyword>
<feature type="domain" description="HTH myb-type" evidence="11">
    <location>
        <begin position="1"/>
        <end position="58"/>
    </location>
</feature>
<dbReference type="InterPro" id="IPR047242">
    <property type="entry name" value="CDC5L/Cef1"/>
</dbReference>
<evidence type="ECO:0000256" key="1">
    <source>
        <dbReference type="ARBA" id="ARBA00010506"/>
    </source>
</evidence>
<evidence type="ECO:0000256" key="2">
    <source>
        <dbReference type="ARBA" id="ARBA00022664"/>
    </source>
</evidence>
<keyword evidence="7" id="KW-0539">Nucleus</keyword>
<evidence type="ECO:0000259" key="10">
    <source>
        <dbReference type="PROSITE" id="PS50090"/>
    </source>
</evidence>
<feature type="domain" description="HTH myb-type" evidence="11">
    <location>
        <begin position="59"/>
        <end position="108"/>
    </location>
</feature>
<dbReference type="InterPro" id="IPR017930">
    <property type="entry name" value="Myb_dom"/>
</dbReference>
<dbReference type="Pfam" id="PF00249">
    <property type="entry name" value="Myb_DNA-binding"/>
    <property type="match status" value="2"/>
</dbReference>
<evidence type="ECO:0000256" key="5">
    <source>
        <dbReference type="ARBA" id="ARBA00023125"/>
    </source>
</evidence>
<name>A0ABP0ELX9_9ASCO</name>
<keyword evidence="13" id="KW-1185">Reference proteome</keyword>
<dbReference type="SUPFAM" id="SSF46689">
    <property type="entry name" value="Homeodomain-like"/>
    <property type="match status" value="1"/>
</dbReference>
<keyword evidence="2" id="KW-0507">mRNA processing</keyword>
<evidence type="ECO:0000256" key="9">
    <source>
        <dbReference type="SAM" id="MobiDB-lite"/>
    </source>
</evidence>
<keyword evidence="5" id="KW-0238">DNA-binding</keyword>
<organism evidence="12 13">
    <name type="scientific">[Candida] anglica</name>
    <dbReference type="NCBI Taxonomy" id="148631"/>
    <lineage>
        <taxon>Eukaryota</taxon>
        <taxon>Fungi</taxon>
        <taxon>Dikarya</taxon>
        <taxon>Ascomycota</taxon>
        <taxon>Saccharomycotina</taxon>
        <taxon>Pichiomycetes</taxon>
        <taxon>Debaryomycetaceae</taxon>
        <taxon>Kurtzmaniella</taxon>
    </lineage>
</organism>
<feature type="domain" description="Myb-like" evidence="10">
    <location>
        <begin position="55"/>
        <end position="104"/>
    </location>
</feature>
<evidence type="ECO:0000259" key="11">
    <source>
        <dbReference type="PROSITE" id="PS51294"/>
    </source>
</evidence>
<keyword evidence="6" id="KW-0508">mRNA splicing</keyword>
<dbReference type="Gene3D" id="1.10.10.60">
    <property type="entry name" value="Homeodomain-like"/>
    <property type="match status" value="2"/>
</dbReference>
<dbReference type="EMBL" id="OZ004260">
    <property type="protein sequence ID" value="CAK7921163.1"/>
    <property type="molecule type" value="Genomic_DNA"/>
</dbReference>
<dbReference type="InterPro" id="IPR021786">
    <property type="entry name" value="Cdc5p/Cef1_C"/>
</dbReference>
<comment type="similarity">
    <text evidence="1">Belongs to the CEF1 family.</text>
</comment>
<dbReference type="CDD" id="cd00167">
    <property type="entry name" value="SANT"/>
    <property type="match status" value="1"/>
</dbReference>
<evidence type="ECO:0000256" key="4">
    <source>
        <dbReference type="ARBA" id="ARBA00022737"/>
    </source>
</evidence>
<evidence type="ECO:0000256" key="7">
    <source>
        <dbReference type="ARBA" id="ARBA00023242"/>
    </source>
</evidence>
<dbReference type="InterPro" id="IPR047240">
    <property type="entry name" value="SANT_CDC5L_II"/>
</dbReference>
<dbReference type="InterPro" id="IPR009057">
    <property type="entry name" value="Homeodomain-like_sf"/>
</dbReference>
<dbReference type="SMART" id="SM00717">
    <property type="entry name" value="SANT"/>
    <property type="match status" value="2"/>
</dbReference>
<evidence type="ECO:0000313" key="13">
    <source>
        <dbReference type="Proteomes" id="UP001497600"/>
    </source>
</evidence>
<dbReference type="Proteomes" id="UP001497600">
    <property type="component" value="Chromosome H"/>
</dbReference>
<dbReference type="PANTHER" id="PTHR45885">
    <property type="entry name" value="CELL DIVISION CYCLE 5-LIKE PROTEIN"/>
    <property type="match status" value="1"/>
</dbReference>
<evidence type="ECO:0000256" key="6">
    <source>
        <dbReference type="ARBA" id="ARBA00023187"/>
    </source>
</evidence>
<dbReference type="InterPro" id="IPR001005">
    <property type="entry name" value="SANT/Myb"/>
</dbReference>
<evidence type="ECO:0000256" key="8">
    <source>
        <dbReference type="ARBA" id="ARBA00034837"/>
    </source>
</evidence>
<evidence type="ECO:0000256" key="3">
    <source>
        <dbReference type="ARBA" id="ARBA00022728"/>
    </source>
</evidence>